<dbReference type="Pfam" id="PF05016">
    <property type="entry name" value="ParE_toxin"/>
    <property type="match status" value="1"/>
</dbReference>
<keyword evidence="1" id="KW-1277">Toxin-antitoxin system</keyword>
<dbReference type="Proteomes" id="UP000045545">
    <property type="component" value="Unassembled WGS sequence"/>
</dbReference>
<dbReference type="Gene3D" id="3.30.2310.20">
    <property type="entry name" value="RelE-like"/>
    <property type="match status" value="1"/>
</dbReference>
<evidence type="ECO:0000256" key="1">
    <source>
        <dbReference type="ARBA" id="ARBA00022649"/>
    </source>
</evidence>
<accession>A0A0E4C7W8</accession>
<dbReference type="InterPro" id="IPR052747">
    <property type="entry name" value="TA_system_RelE_toxin"/>
</dbReference>
<evidence type="ECO:0000313" key="2">
    <source>
        <dbReference type="EMBL" id="CFX16005.1"/>
    </source>
</evidence>
<dbReference type="InterPro" id="IPR007712">
    <property type="entry name" value="RelE/ParE_toxin"/>
</dbReference>
<dbReference type="AlphaFoldDB" id="A0A0E4C7W8"/>
<gene>
    <name evidence="2" type="ORF">661</name>
</gene>
<dbReference type="EMBL" id="CGIH01000009">
    <property type="protein sequence ID" value="CFX16005.1"/>
    <property type="molecule type" value="Genomic_DNA"/>
</dbReference>
<dbReference type="InterPro" id="IPR035093">
    <property type="entry name" value="RelE/ParE_toxin_dom_sf"/>
</dbReference>
<dbReference type="STRING" id="690567.661"/>
<name>A0A0E4C7W8_9FIRM</name>
<dbReference type="SUPFAM" id="SSF143011">
    <property type="entry name" value="RelE-like"/>
    <property type="match status" value="1"/>
</dbReference>
<protein>
    <submittedName>
        <fullName evidence="2">Toxin-antitoxin system, RelE/ParE toxin family</fullName>
    </submittedName>
</protein>
<sequence length="88" mass="10441">MNSEFKIIFSPKALKQLKDLDRAVQIKIKEGINKLTQYPPRADVIKLKGGQGNELRLRVGSWRIIFEYQFKDRQVHILTIKNRRDVYK</sequence>
<proteinExistence type="predicted"/>
<evidence type="ECO:0000313" key="3">
    <source>
        <dbReference type="Proteomes" id="UP000045545"/>
    </source>
</evidence>
<keyword evidence="3" id="KW-1185">Reference proteome</keyword>
<dbReference type="RefSeq" id="WP_046495762.1">
    <property type="nucleotide sequence ID" value="NZ_CGIH01000009.1"/>
</dbReference>
<dbReference type="PANTHER" id="PTHR38813:SF1">
    <property type="entry name" value="TOXIN RELE1-RELATED"/>
    <property type="match status" value="1"/>
</dbReference>
<reference evidence="2 3" key="1">
    <citation type="submission" date="2015-03" db="EMBL/GenBank/DDBJ databases">
        <authorList>
            <person name="Murphy D."/>
        </authorList>
    </citation>
    <scope>NUCLEOTIDE SEQUENCE [LARGE SCALE GENOMIC DNA]</scope>
    <source>
        <strain evidence="2 3">OL-4</strain>
    </source>
</reference>
<organism evidence="2 3">
    <name type="scientific">Syntrophomonas zehnderi OL-4</name>
    <dbReference type="NCBI Taxonomy" id="690567"/>
    <lineage>
        <taxon>Bacteria</taxon>
        <taxon>Bacillati</taxon>
        <taxon>Bacillota</taxon>
        <taxon>Clostridia</taxon>
        <taxon>Eubacteriales</taxon>
        <taxon>Syntrophomonadaceae</taxon>
        <taxon>Syntrophomonas</taxon>
    </lineage>
</organism>
<dbReference type="PANTHER" id="PTHR38813">
    <property type="match status" value="1"/>
</dbReference>